<accession>A0A0F8ZZC5</accession>
<reference evidence="2" key="1">
    <citation type="journal article" date="2015" name="Nature">
        <title>Complex archaea that bridge the gap between prokaryotes and eukaryotes.</title>
        <authorList>
            <person name="Spang A."/>
            <person name="Saw J.H."/>
            <person name="Jorgensen S.L."/>
            <person name="Zaremba-Niedzwiedzka K."/>
            <person name="Martijn J."/>
            <person name="Lind A.E."/>
            <person name="van Eijk R."/>
            <person name="Schleper C."/>
            <person name="Guy L."/>
            <person name="Ettema T.J."/>
        </authorList>
    </citation>
    <scope>NUCLEOTIDE SEQUENCE</scope>
</reference>
<protein>
    <submittedName>
        <fullName evidence="2">Uncharacterized protein</fullName>
    </submittedName>
</protein>
<feature type="non-terminal residue" evidence="2">
    <location>
        <position position="32"/>
    </location>
</feature>
<comment type="caution">
    <text evidence="2">The sequence shown here is derived from an EMBL/GenBank/DDBJ whole genome shotgun (WGS) entry which is preliminary data.</text>
</comment>
<name>A0A0F8ZZC5_9ZZZZ</name>
<dbReference type="AlphaFoldDB" id="A0A0F8ZZC5"/>
<organism evidence="2">
    <name type="scientific">marine sediment metagenome</name>
    <dbReference type="NCBI Taxonomy" id="412755"/>
    <lineage>
        <taxon>unclassified sequences</taxon>
        <taxon>metagenomes</taxon>
        <taxon>ecological metagenomes</taxon>
    </lineage>
</organism>
<dbReference type="EMBL" id="LAZR01057592">
    <property type="protein sequence ID" value="KKK71744.1"/>
    <property type="molecule type" value="Genomic_DNA"/>
</dbReference>
<evidence type="ECO:0000256" key="1">
    <source>
        <dbReference type="SAM" id="MobiDB-lite"/>
    </source>
</evidence>
<gene>
    <name evidence="2" type="ORF">LCGC14_2910820</name>
</gene>
<evidence type="ECO:0000313" key="2">
    <source>
        <dbReference type="EMBL" id="KKK71744.1"/>
    </source>
</evidence>
<feature type="region of interest" description="Disordered" evidence="1">
    <location>
        <begin position="1"/>
        <end position="20"/>
    </location>
</feature>
<proteinExistence type="predicted"/>
<sequence length="32" mass="3501">MEGGVPSLPAAPPSLDLPPRDLPRYQTAWRLV</sequence>